<feature type="short sequence motif" description="GXSXG" evidence="4">
    <location>
        <begin position="46"/>
        <end position="50"/>
    </location>
</feature>
<dbReference type="GO" id="GO:0016042">
    <property type="term" value="P:lipid catabolic process"/>
    <property type="evidence" value="ECO:0007669"/>
    <property type="project" value="UniProtKB-UniRule"/>
</dbReference>
<dbReference type="PROSITE" id="PS51635">
    <property type="entry name" value="PNPLA"/>
    <property type="match status" value="1"/>
</dbReference>
<dbReference type="EMBL" id="VLTJ01000003">
    <property type="protein sequence ID" value="TSH98823.1"/>
    <property type="molecule type" value="Genomic_DNA"/>
</dbReference>
<dbReference type="InterPro" id="IPR002641">
    <property type="entry name" value="PNPLA_dom"/>
</dbReference>
<name>A0A556B0Z2_9BURK</name>
<dbReference type="GO" id="GO:0016787">
    <property type="term" value="F:hydrolase activity"/>
    <property type="evidence" value="ECO:0007669"/>
    <property type="project" value="UniProtKB-UniRule"/>
</dbReference>
<dbReference type="PANTHER" id="PTHR14226:SF78">
    <property type="entry name" value="SLR0060 PROTEIN"/>
    <property type="match status" value="1"/>
</dbReference>
<evidence type="ECO:0000259" key="5">
    <source>
        <dbReference type="PROSITE" id="PS51635"/>
    </source>
</evidence>
<feature type="active site" description="Proton acceptor" evidence="4">
    <location>
        <position position="200"/>
    </location>
</feature>
<keyword evidence="1 4" id="KW-0378">Hydrolase</keyword>
<organism evidence="6 7">
    <name type="scientific">Verticiella sediminum</name>
    <dbReference type="NCBI Taxonomy" id="1247510"/>
    <lineage>
        <taxon>Bacteria</taxon>
        <taxon>Pseudomonadati</taxon>
        <taxon>Pseudomonadota</taxon>
        <taxon>Betaproteobacteria</taxon>
        <taxon>Burkholderiales</taxon>
        <taxon>Alcaligenaceae</taxon>
        <taxon>Verticiella</taxon>
    </lineage>
</organism>
<dbReference type="InterPro" id="IPR050301">
    <property type="entry name" value="NTE"/>
</dbReference>
<evidence type="ECO:0000256" key="4">
    <source>
        <dbReference type="PROSITE-ProRule" id="PRU01161"/>
    </source>
</evidence>
<proteinExistence type="predicted"/>
<dbReference type="AlphaFoldDB" id="A0A556B0Z2"/>
<dbReference type="Gene3D" id="3.40.1090.10">
    <property type="entry name" value="Cytosolic phospholipase A2 catalytic domain"/>
    <property type="match status" value="2"/>
</dbReference>
<comment type="caution">
    <text evidence="6">The sequence shown here is derived from an EMBL/GenBank/DDBJ whole genome shotgun (WGS) entry which is preliminary data.</text>
</comment>
<evidence type="ECO:0000256" key="2">
    <source>
        <dbReference type="ARBA" id="ARBA00022963"/>
    </source>
</evidence>
<evidence type="ECO:0000313" key="6">
    <source>
        <dbReference type="EMBL" id="TSH98823.1"/>
    </source>
</evidence>
<feature type="short sequence motif" description="DGA/G" evidence="4">
    <location>
        <begin position="200"/>
        <end position="202"/>
    </location>
</feature>
<feature type="active site" description="Nucleophile" evidence="4">
    <location>
        <position position="48"/>
    </location>
</feature>
<dbReference type="OrthoDB" id="9770965at2"/>
<reference evidence="6 7" key="1">
    <citation type="submission" date="2019-07" db="EMBL/GenBank/DDBJ databases">
        <title>Qingshengfaniella alkalisoli gen. nov., sp. nov., isolated from saline soil.</title>
        <authorList>
            <person name="Xu L."/>
            <person name="Huang X.-X."/>
            <person name="Sun J.-Q."/>
        </authorList>
    </citation>
    <scope>NUCLEOTIDE SEQUENCE [LARGE SCALE GENOMIC DNA]</scope>
    <source>
        <strain evidence="6 7">DSM 27279</strain>
    </source>
</reference>
<dbReference type="Proteomes" id="UP000318405">
    <property type="component" value="Unassembled WGS sequence"/>
</dbReference>
<dbReference type="InterPro" id="IPR016035">
    <property type="entry name" value="Acyl_Trfase/lysoPLipase"/>
</dbReference>
<evidence type="ECO:0000256" key="3">
    <source>
        <dbReference type="ARBA" id="ARBA00023098"/>
    </source>
</evidence>
<sequence>MFFAGVRMTRAISLALQGGGSHGAFTWGVLDRLLEDERVHVEALSGTSSGAMNAAILTAGYARGGAAGARDALERFWRTISEYSSLSPVQRNWTDHLTGTWNLDSSPGYLWSNWFSSLFSPYQTNPFNLHPLRDILRQQLDIDALHACTDIRIFVAATNVRTGRARVFQREDVTIDALLASACLPHIYQAVEIDGEAYWDGGYMGNPAIWPLIYNTETADVVLVQINPLRRESVPRTPSEIANRLDEIAFNSSLMHEMRAIAFVQRLLEQDALREPVASRYKNVRMHMLSDEAGIAALGPSSKANAERNFVTHLKNLGRACAEQWLTRHYDDLGKRSSLNIRETFL</sequence>
<evidence type="ECO:0000256" key="1">
    <source>
        <dbReference type="ARBA" id="ARBA00022801"/>
    </source>
</evidence>
<dbReference type="PANTHER" id="PTHR14226">
    <property type="entry name" value="NEUROPATHY TARGET ESTERASE/SWISS CHEESE D.MELANOGASTER"/>
    <property type="match status" value="1"/>
</dbReference>
<dbReference type="Pfam" id="PF01734">
    <property type="entry name" value="Patatin"/>
    <property type="match status" value="1"/>
</dbReference>
<dbReference type="SUPFAM" id="SSF52151">
    <property type="entry name" value="FabD/lysophospholipase-like"/>
    <property type="match status" value="1"/>
</dbReference>
<evidence type="ECO:0000313" key="7">
    <source>
        <dbReference type="Proteomes" id="UP000318405"/>
    </source>
</evidence>
<keyword evidence="2 4" id="KW-0442">Lipid degradation</keyword>
<gene>
    <name evidence="6" type="ORF">FOZ76_01530</name>
</gene>
<protein>
    <submittedName>
        <fullName evidence="6">Patatin-like phospholipase family protein</fullName>
    </submittedName>
</protein>
<accession>A0A556B0Z2</accession>
<keyword evidence="7" id="KW-1185">Reference proteome</keyword>
<feature type="domain" description="PNPLA" evidence="5">
    <location>
        <begin position="14"/>
        <end position="213"/>
    </location>
</feature>
<keyword evidence="3 4" id="KW-0443">Lipid metabolism</keyword>
<feature type="short sequence motif" description="GXGXXG" evidence="4">
    <location>
        <begin position="18"/>
        <end position="23"/>
    </location>
</feature>